<protein>
    <submittedName>
        <fullName evidence="3">Aldo/keto reductase</fullName>
    </submittedName>
</protein>
<dbReference type="GO" id="GO:0045290">
    <property type="term" value="F:D-arabinose 1-dehydrogenase [NAD(P)+] activity"/>
    <property type="evidence" value="ECO:0007669"/>
    <property type="project" value="TreeGrafter"/>
</dbReference>
<keyword evidence="4" id="KW-1185">Reference proteome</keyword>
<dbReference type="Pfam" id="PF00248">
    <property type="entry name" value="Aldo_ket_red"/>
    <property type="match status" value="1"/>
</dbReference>
<evidence type="ECO:0000313" key="3">
    <source>
        <dbReference type="EMBL" id="KEQ75022.1"/>
    </source>
</evidence>
<organism evidence="3 4">
    <name type="scientific">Aureobasidium namibiae CBS 147.97</name>
    <dbReference type="NCBI Taxonomy" id="1043004"/>
    <lineage>
        <taxon>Eukaryota</taxon>
        <taxon>Fungi</taxon>
        <taxon>Dikarya</taxon>
        <taxon>Ascomycota</taxon>
        <taxon>Pezizomycotina</taxon>
        <taxon>Dothideomycetes</taxon>
        <taxon>Dothideomycetidae</taxon>
        <taxon>Dothideales</taxon>
        <taxon>Saccotheciaceae</taxon>
        <taxon>Aureobasidium</taxon>
    </lineage>
</organism>
<dbReference type="InterPro" id="IPR020471">
    <property type="entry name" value="AKR"/>
</dbReference>
<dbReference type="GeneID" id="25416622"/>
<dbReference type="Gene3D" id="3.20.20.100">
    <property type="entry name" value="NADP-dependent oxidoreductase domain"/>
    <property type="match status" value="1"/>
</dbReference>
<dbReference type="InterPro" id="IPR023210">
    <property type="entry name" value="NADP_OxRdtase_dom"/>
</dbReference>
<accession>A0A074WZ21</accession>
<keyword evidence="1" id="KW-0560">Oxidoreductase</keyword>
<dbReference type="GO" id="GO:0070485">
    <property type="term" value="P:dehydro-D-arabinono-1,4-lactone biosynthetic process"/>
    <property type="evidence" value="ECO:0007669"/>
    <property type="project" value="TreeGrafter"/>
</dbReference>
<dbReference type="HOGENOM" id="CLU_023205_7_1_1"/>
<gene>
    <name evidence="3" type="ORF">M436DRAFT_80469</name>
</gene>
<dbReference type="InterPro" id="IPR036812">
    <property type="entry name" value="NAD(P)_OxRdtase_dom_sf"/>
</dbReference>
<proteinExistence type="predicted"/>
<reference evidence="3 4" key="1">
    <citation type="journal article" date="2014" name="BMC Genomics">
        <title>Genome sequencing of four Aureobasidium pullulans varieties: biotechnological potential, stress tolerance, and description of new species.</title>
        <authorList>
            <person name="Gostin Ar C."/>
            <person name="Ohm R.A."/>
            <person name="Kogej T."/>
            <person name="Sonjak S."/>
            <person name="Turk M."/>
            <person name="Zajc J."/>
            <person name="Zalar P."/>
            <person name="Grube M."/>
            <person name="Sun H."/>
            <person name="Han J."/>
            <person name="Sharma A."/>
            <person name="Chiniquy J."/>
            <person name="Ngan C.Y."/>
            <person name="Lipzen A."/>
            <person name="Barry K."/>
            <person name="Grigoriev I.V."/>
            <person name="Gunde-Cimerman N."/>
        </authorList>
    </citation>
    <scope>NUCLEOTIDE SEQUENCE [LARGE SCALE GENOMIC DNA]</scope>
    <source>
        <strain evidence="3 4">CBS 147.97</strain>
    </source>
</reference>
<dbReference type="PANTHER" id="PTHR42686">
    <property type="entry name" value="GH17980P-RELATED"/>
    <property type="match status" value="1"/>
</dbReference>
<dbReference type="AlphaFoldDB" id="A0A074WZ21"/>
<feature type="domain" description="NADP-dependent oxidoreductase" evidence="2">
    <location>
        <begin position="18"/>
        <end position="305"/>
    </location>
</feature>
<dbReference type="EMBL" id="KL584706">
    <property type="protein sequence ID" value="KEQ75022.1"/>
    <property type="molecule type" value="Genomic_DNA"/>
</dbReference>
<dbReference type="STRING" id="1043004.A0A074WZ21"/>
<dbReference type="GO" id="GO:0005829">
    <property type="term" value="C:cytosol"/>
    <property type="evidence" value="ECO:0007669"/>
    <property type="project" value="TreeGrafter"/>
</dbReference>
<evidence type="ECO:0000256" key="1">
    <source>
        <dbReference type="ARBA" id="ARBA00023002"/>
    </source>
</evidence>
<dbReference type="OrthoDB" id="5286008at2759"/>
<dbReference type="SUPFAM" id="SSF51430">
    <property type="entry name" value="NAD(P)-linked oxidoreductase"/>
    <property type="match status" value="1"/>
</dbReference>
<dbReference type="Proteomes" id="UP000027730">
    <property type="component" value="Unassembled WGS sequence"/>
</dbReference>
<dbReference type="RefSeq" id="XP_013429343.1">
    <property type="nucleotide sequence ID" value="XM_013573889.1"/>
</dbReference>
<sequence length="369" mass="40092">MTDTPLRPRGDLPSEISPIVMGGAAWSHQINADAETRPVIPVILSAFSHGIRTIDTSPYYEPSEKILGKALSDAAISAKYSREDYFLMTKVGRIASEEFNYSPQWVRQSVERSLQRFQTTYLDVVFCHDVEFVSDNAVVAAVAALWEFVEQGKVRYVGISGYPIEKLVRVAKLCKEKLGRPLDIVQNWGQLTLQNTKLRDQGLEELGKAGVKVVCSSSPLNIGLLRAQGVPIGSLGDWHPAPSALRQATANAAILVASHNDDLASLALRFAVRETARRDPGLPAMALIMGPGSVAEVESCAAAANSVKDVSVKGKYGDLRDDIVVDEEGVKKDQGLVDGVRRILGDWVDYSFGSPPEGWDVEAGRMGEV</sequence>
<dbReference type="PANTHER" id="PTHR42686:SF1">
    <property type="entry name" value="GH17980P-RELATED"/>
    <property type="match status" value="1"/>
</dbReference>
<evidence type="ECO:0000313" key="4">
    <source>
        <dbReference type="Proteomes" id="UP000027730"/>
    </source>
</evidence>
<name>A0A074WZ21_9PEZI</name>
<evidence type="ECO:0000259" key="2">
    <source>
        <dbReference type="Pfam" id="PF00248"/>
    </source>
</evidence>